<name>A0A4R6WMQ5_9SPHI</name>
<dbReference type="InterPro" id="IPR000182">
    <property type="entry name" value="GNAT_dom"/>
</dbReference>
<reference evidence="2 3" key="1">
    <citation type="submission" date="2019-03" db="EMBL/GenBank/DDBJ databases">
        <title>Genomic Encyclopedia of Archaeal and Bacterial Type Strains, Phase II (KMG-II): from individual species to whole genera.</title>
        <authorList>
            <person name="Goeker M."/>
        </authorList>
    </citation>
    <scope>NUCLEOTIDE SEQUENCE [LARGE SCALE GENOMIC DNA]</scope>
    <source>
        <strain evidence="2 3">DSM 28353</strain>
    </source>
</reference>
<dbReference type="RefSeq" id="WP_133584970.1">
    <property type="nucleotide sequence ID" value="NZ_SNYV01000014.1"/>
</dbReference>
<sequence length="305" mass="35220">MTQENIEISGATYTLHTQYQQEESLRLEFNRMTHSFWDFDFENYYQSGYWDDSCILYSLFDGAKIVSHATVSLFDAEVLGESKTLLQIGTVMTDESYQKKGLGRFLMERIQDDFKEKSDGMFLFANETVLDYYPKFGLVPAPEFIAVKQLDTPMISQKLSNRKLNLDIVEDLHLFEGLIERNVTNSAVSCKSKGLSLFYTYAYPEMGFKDSIYFIEALECAVVVELENSTLRIVELFSTSKVKLQEVIAALQDFTFDRVSLGFTPLQDGFDFEPWQDDDLHLFVSPNLRQAFEEHKLIIPFLSHT</sequence>
<dbReference type="OrthoDB" id="9804948at2"/>
<evidence type="ECO:0000313" key="2">
    <source>
        <dbReference type="EMBL" id="TDQ77341.1"/>
    </source>
</evidence>
<organism evidence="2 3">
    <name type="scientific">Sphingobacterium yanglingense</name>
    <dbReference type="NCBI Taxonomy" id="1437280"/>
    <lineage>
        <taxon>Bacteria</taxon>
        <taxon>Pseudomonadati</taxon>
        <taxon>Bacteroidota</taxon>
        <taxon>Sphingobacteriia</taxon>
        <taxon>Sphingobacteriales</taxon>
        <taxon>Sphingobacteriaceae</taxon>
        <taxon>Sphingobacterium</taxon>
    </lineage>
</organism>
<evidence type="ECO:0000313" key="3">
    <source>
        <dbReference type="Proteomes" id="UP000295292"/>
    </source>
</evidence>
<dbReference type="GO" id="GO:0016747">
    <property type="term" value="F:acyltransferase activity, transferring groups other than amino-acyl groups"/>
    <property type="evidence" value="ECO:0007669"/>
    <property type="project" value="InterPro"/>
</dbReference>
<feature type="domain" description="N-acetyltransferase" evidence="1">
    <location>
        <begin position="17"/>
        <end position="159"/>
    </location>
</feature>
<proteinExistence type="predicted"/>
<dbReference type="EMBL" id="SNYV01000014">
    <property type="protein sequence ID" value="TDQ77341.1"/>
    <property type="molecule type" value="Genomic_DNA"/>
</dbReference>
<dbReference type="Gene3D" id="3.40.630.30">
    <property type="match status" value="1"/>
</dbReference>
<dbReference type="Proteomes" id="UP000295292">
    <property type="component" value="Unassembled WGS sequence"/>
</dbReference>
<accession>A0A4R6WMQ5</accession>
<dbReference type="AlphaFoldDB" id="A0A4R6WMQ5"/>
<dbReference type="InterPro" id="IPR016181">
    <property type="entry name" value="Acyl_CoA_acyltransferase"/>
</dbReference>
<keyword evidence="2" id="KW-0808">Transferase</keyword>
<dbReference type="Pfam" id="PF00583">
    <property type="entry name" value="Acetyltransf_1"/>
    <property type="match status" value="1"/>
</dbReference>
<evidence type="ECO:0000259" key="1">
    <source>
        <dbReference type="PROSITE" id="PS51186"/>
    </source>
</evidence>
<comment type="caution">
    <text evidence="2">The sequence shown here is derived from an EMBL/GenBank/DDBJ whole genome shotgun (WGS) entry which is preliminary data.</text>
</comment>
<gene>
    <name evidence="2" type="ORF">CLV99_2746</name>
</gene>
<dbReference type="SUPFAM" id="SSF55729">
    <property type="entry name" value="Acyl-CoA N-acyltransferases (Nat)"/>
    <property type="match status" value="1"/>
</dbReference>
<dbReference type="CDD" id="cd04301">
    <property type="entry name" value="NAT_SF"/>
    <property type="match status" value="1"/>
</dbReference>
<protein>
    <submittedName>
        <fullName evidence="2">Acetyltransferase (GNAT) family protein</fullName>
    </submittedName>
</protein>
<keyword evidence="3" id="KW-1185">Reference proteome</keyword>
<dbReference type="PROSITE" id="PS51186">
    <property type="entry name" value="GNAT"/>
    <property type="match status" value="1"/>
</dbReference>